<dbReference type="InterPro" id="IPR036452">
    <property type="entry name" value="Ribo_hydro-like"/>
</dbReference>
<dbReference type="InterPro" id="IPR023186">
    <property type="entry name" value="IUNH"/>
</dbReference>
<reference evidence="5 6" key="1">
    <citation type="submission" date="2016-07" db="EMBL/GenBank/DDBJ databases">
        <title>Pervasive Adenine N6-methylation of Active Genes in Fungi.</title>
        <authorList>
            <consortium name="DOE Joint Genome Institute"/>
            <person name="Mondo S.J."/>
            <person name="Dannebaum R.O."/>
            <person name="Kuo R.C."/>
            <person name="Labutti K."/>
            <person name="Haridas S."/>
            <person name="Kuo A."/>
            <person name="Salamov A."/>
            <person name="Ahrendt S.R."/>
            <person name="Lipzen A."/>
            <person name="Sullivan W."/>
            <person name="Andreopoulos W.B."/>
            <person name="Clum A."/>
            <person name="Lindquist E."/>
            <person name="Daum C."/>
            <person name="Ramamoorthy G.K."/>
            <person name="Gryganskyi A."/>
            <person name="Culley D."/>
            <person name="Magnuson J.K."/>
            <person name="James T.Y."/>
            <person name="O'Malley M.A."/>
            <person name="Stajich J.E."/>
            <person name="Spatafora J.W."/>
            <person name="Visel A."/>
            <person name="Grigoriev I.V."/>
        </authorList>
    </citation>
    <scope>NUCLEOTIDE SEQUENCE [LARGE SCALE GENOMIC DNA]</scope>
    <source>
        <strain evidence="5 6">NRRL 3301</strain>
    </source>
</reference>
<evidence type="ECO:0000313" key="6">
    <source>
        <dbReference type="Proteomes" id="UP000242146"/>
    </source>
</evidence>
<keyword evidence="3" id="KW-0326">Glycosidase</keyword>
<dbReference type="GO" id="GO:0006152">
    <property type="term" value="P:purine nucleoside catabolic process"/>
    <property type="evidence" value="ECO:0007669"/>
    <property type="project" value="TreeGrafter"/>
</dbReference>
<gene>
    <name evidence="5" type="ORF">DM01DRAFT_1405364</name>
</gene>
<dbReference type="SUPFAM" id="SSF53590">
    <property type="entry name" value="Nucleoside hydrolase"/>
    <property type="match status" value="1"/>
</dbReference>
<dbReference type="Proteomes" id="UP000242146">
    <property type="component" value="Unassembled WGS sequence"/>
</dbReference>
<dbReference type="STRING" id="101127.A0A1X2GPP7"/>
<comment type="similarity">
    <text evidence="1">Belongs to the IUNH family.</text>
</comment>
<sequence length="398" mass="44359">MVFIKEPVIIDTDPGIDDALAIIFAFLTPEIDVKALTLTHGNVGLDAVTKNAVTLLHAVHEQRKHLGEPSSTLPVLAIGQSKPLSIDLVDATYFHGKDGFGEIYDELHPAPDNWEAFLDSENSDLKETTWFTASPRDAADEILHQLAHAPPLTVTICAIGPLTNIALAIQRDPVTASRAKRIVIMGGAVHVPGNTTPYGEFNFRADPHAADIVMQTTQGFQHSTQGYERRLALLKENKQAPQHVVLVPLDGSNDGTISKADYDNYIVPLGKSTPLHGFINAFMRWSFHICAAHYNLDNWAVFDAYAMFVLLEMIKDKGDGKNNEDFDKHWKYEYLDMAVETEGRYTLGQCCIDRRSWRKNQVPWHQQANAVQVITDGDGKRFRKALLATIFNAKFVNE</sequence>
<dbReference type="OrthoDB" id="5783963at2759"/>
<evidence type="ECO:0000259" key="4">
    <source>
        <dbReference type="Pfam" id="PF01156"/>
    </source>
</evidence>
<feature type="domain" description="Inosine/uridine-preferring nucleoside hydrolase" evidence="4">
    <location>
        <begin position="8"/>
        <end position="383"/>
    </location>
</feature>
<organism evidence="5 6">
    <name type="scientific">Hesseltinella vesiculosa</name>
    <dbReference type="NCBI Taxonomy" id="101127"/>
    <lineage>
        <taxon>Eukaryota</taxon>
        <taxon>Fungi</taxon>
        <taxon>Fungi incertae sedis</taxon>
        <taxon>Mucoromycota</taxon>
        <taxon>Mucoromycotina</taxon>
        <taxon>Mucoromycetes</taxon>
        <taxon>Mucorales</taxon>
        <taxon>Cunninghamellaceae</taxon>
        <taxon>Hesseltinella</taxon>
    </lineage>
</organism>
<dbReference type="Gene3D" id="3.90.245.10">
    <property type="entry name" value="Ribonucleoside hydrolase-like"/>
    <property type="match status" value="1"/>
</dbReference>
<comment type="caution">
    <text evidence="5">The sequence shown here is derived from an EMBL/GenBank/DDBJ whole genome shotgun (WGS) entry which is preliminary data.</text>
</comment>
<accession>A0A1X2GPP7</accession>
<dbReference type="PANTHER" id="PTHR12304">
    <property type="entry name" value="INOSINE-URIDINE PREFERRING NUCLEOSIDE HYDROLASE"/>
    <property type="match status" value="1"/>
</dbReference>
<keyword evidence="6" id="KW-1185">Reference proteome</keyword>
<keyword evidence="2 5" id="KW-0378">Hydrolase</keyword>
<name>A0A1X2GPP7_9FUNG</name>
<dbReference type="InterPro" id="IPR001910">
    <property type="entry name" value="Inosine/uridine_hydrolase_dom"/>
</dbReference>
<dbReference type="GO" id="GO:0008477">
    <property type="term" value="F:purine nucleosidase activity"/>
    <property type="evidence" value="ECO:0007669"/>
    <property type="project" value="TreeGrafter"/>
</dbReference>
<proteinExistence type="inferred from homology"/>
<dbReference type="EMBL" id="MCGT01000006">
    <property type="protein sequence ID" value="ORX58726.1"/>
    <property type="molecule type" value="Genomic_DNA"/>
</dbReference>
<evidence type="ECO:0000256" key="2">
    <source>
        <dbReference type="ARBA" id="ARBA00022801"/>
    </source>
</evidence>
<dbReference type="PROSITE" id="PS00018">
    <property type="entry name" value="EF_HAND_1"/>
    <property type="match status" value="1"/>
</dbReference>
<dbReference type="Pfam" id="PF01156">
    <property type="entry name" value="IU_nuc_hydro"/>
    <property type="match status" value="1"/>
</dbReference>
<evidence type="ECO:0000313" key="5">
    <source>
        <dbReference type="EMBL" id="ORX58726.1"/>
    </source>
</evidence>
<evidence type="ECO:0000256" key="1">
    <source>
        <dbReference type="ARBA" id="ARBA00009176"/>
    </source>
</evidence>
<evidence type="ECO:0000256" key="3">
    <source>
        <dbReference type="ARBA" id="ARBA00023295"/>
    </source>
</evidence>
<dbReference type="GO" id="GO:0005829">
    <property type="term" value="C:cytosol"/>
    <property type="evidence" value="ECO:0007669"/>
    <property type="project" value="TreeGrafter"/>
</dbReference>
<dbReference type="PANTHER" id="PTHR12304:SF56">
    <property type="entry name" value="HYDROLASE, PUTATIVE (AFU_ORTHOLOGUE AFUA_1G11790)-RELATED"/>
    <property type="match status" value="1"/>
</dbReference>
<dbReference type="AlphaFoldDB" id="A0A1X2GPP7"/>
<protein>
    <submittedName>
        <fullName evidence="5">Nucleoside hydrolase</fullName>
    </submittedName>
</protein>
<dbReference type="InterPro" id="IPR018247">
    <property type="entry name" value="EF_Hand_1_Ca_BS"/>
</dbReference>